<evidence type="ECO:0000313" key="1">
    <source>
        <dbReference type="EMBL" id="AHW61847.1"/>
    </source>
</evidence>
<dbReference type="KEGG" id="dori:FH5T_09430"/>
<organism evidence="2 4">
    <name type="scientific">Draconibacterium orientale</name>
    <dbReference type="NCBI Taxonomy" id="1168034"/>
    <lineage>
        <taxon>Bacteria</taxon>
        <taxon>Pseudomonadati</taxon>
        <taxon>Bacteroidota</taxon>
        <taxon>Bacteroidia</taxon>
        <taxon>Marinilabiliales</taxon>
        <taxon>Prolixibacteraceae</taxon>
        <taxon>Draconibacterium</taxon>
    </lineage>
</organism>
<reference evidence="2 4" key="2">
    <citation type="submission" date="2016-10" db="EMBL/GenBank/DDBJ databases">
        <authorList>
            <person name="de Groot N.N."/>
        </authorList>
    </citation>
    <scope>NUCLEOTIDE SEQUENCE [LARGE SCALE GENOMIC DNA]</scope>
    <source>
        <strain evidence="2 4">DSM 25947</strain>
    </source>
</reference>
<gene>
    <name evidence="1" type="ORF">FH5T_09430</name>
    <name evidence="2" type="ORF">SAMN05444285_10210</name>
</gene>
<protein>
    <submittedName>
        <fullName evidence="2">Uncharacterized protein</fullName>
    </submittedName>
</protein>
<dbReference type="RefSeq" id="WP_038557795.1">
    <property type="nucleotide sequence ID" value="NZ_FOHT01000002.1"/>
</dbReference>
<dbReference type="Proteomes" id="UP000023772">
    <property type="component" value="Chromosome"/>
</dbReference>
<dbReference type="EMBL" id="CP007451">
    <property type="protein sequence ID" value="AHW61847.1"/>
    <property type="molecule type" value="Genomic_DNA"/>
</dbReference>
<dbReference type="Proteomes" id="UP000181981">
    <property type="component" value="Unassembled WGS sequence"/>
</dbReference>
<keyword evidence="3" id="KW-1185">Reference proteome</keyword>
<evidence type="ECO:0000313" key="2">
    <source>
        <dbReference type="EMBL" id="SES76238.1"/>
    </source>
</evidence>
<name>X5DMP0_9BACT</name>
<proteinExistence type="predicted"/>
<dbReference type="STRING" id="1168034.FH5T_09430"/>
<reference evidence="1 3" key="1">
    <citation type="submission" date="2014-03" db="EMBL/GenBank/DDBJ databases">
        <title>Complete genome sequence of a deeply braunched marine Bacteroidia bacterium Draconibacterium orientale type strain FH5T.</title>
        <authorList>
            <person name="Li X."/>
            <person name="Wang X."/>
            <person name="Xie Z."/>
            <person name="Du Z."/>
            <person name="Chen G."/>
        </authorList>
    </citation>
    <scope>NUCLEOTIDE SEQUENCE [LARGE SCALE GENOMIC DNA]</scope>
    <source>
        <strain evidence="1 3">FH5</strain>
    </source>
</reference>
<dbReference type="EMBL" id="FOHT01000002">
    <property type="protein sequence ID" value="SES76238.1"/>
    <property type="molecule type" value="Genomic_DNA"/>
</dbReference>
<dbReference type="HOGENOM" id="CLU_1537657_0_0_10"/>
<dbReference type="OrthoDB" id="1123066at2"/>
<sequence length="174" mass="19012">MSKLLLIIIGLIAAPFVYGQNFNVTVSGYVDFGDGLTLVGEAGSDFSTVLESQSDLGLTVAYSSGSVLAYLFNPDRPWKLTVGMTGSSDWDSDVLQLEMKRNVSSGSLIYGWFARPKYIAGFENYETLTAGINSEIYGRHGIQDIQFNFRIKGASVVLGAKDFETDVVFTVYDN</sequence>
<dbReference type="AlphaFoldDB" id="X5DMP0"/>
<evidence type="ECO:0000313" key="3">
    <source>
        <dbReference type="Proteomes" id="UP000023772"/>
    </source>
</evidence>
<accession>X5DMP0</accession>
<evidence type="ECO:0000313" key="4">
    <source>
        <dbReference type="Proteomes" id="UP000181981"/>
    </source>
</evidence>